<proteinExistence type="predicted"/>
<comment type="caution">
    <text evidence="1">The sequence shown here is derived from an EMBL/GenBank/DDBJ whole genome shotgun (WGS) entry which is preliminary data.</text>
</comment>
<reference evidence="1 2" key="1">
    <citation type="submission" date="2018-07" db="EMBL/GenBank/DDBJ databases">
        <title>Genomic Encyclopedia of Type Strains, Phase III (KMG-III): the genomes of soil and plant-associated and newly described type strains.</title>
        <authorList>
            <person name="Whitman W."/>
        </authorList>
    </citation>
    <scope>NUCLEOTIDE SEQUENCE [LARGE SCALE GENOMIC DNA]</scope>
    <source>
        <strain evidence="1 2">CECT 8575</strain>
    </source>
</reference>
<keyword evidence="2" id="KW-1185">Reference proteome</keyword>
<name>A0A368VBI8_9ACTN</name>
<gene>
    <name evidence="1" type="ORF">DFQ14_12225</name>
</gene>
<dbReference type="EMBL" id="QPJC01000022">
    <property type="protein sequence ID" value="RCW38482.1"/>
    <property type="molecule type" value="Genomic_DNA"/>
</dbReference>
<accession>A0A368VBI8</accession>
<dbReference type="AlphaFoldDB" id="A0A368VBI8"/>
<evidence type="ECO:0000313" key="1">
    <source>
        <dbReference type="EMBL" id="RCW38482.1"/>
    </source>
</evidence>
<organism evidence="1 2">
    <name type="scientific">Halopolyspora algeriensis</name>
    <dbReference type="NCBI Taxonomy" id="1500506"/>
    <lineage>
        <taxon>Bacteria</taxon>
        <taxon>Bacillati</taxon>
        <taxon>Actinomycetota</taxon>
        <taxon>Actinomycetes</taxon>
        <taxon>Actinomycetes incertae sedis</taxon>
        <taxon>Halopolyspora</taxon>
    </lineage>
</organism>
<sequence length="78" mass="8526">MTAPPEETATARAEAFAPAPGRSRWLLAARCPFCGFTHSHSAERWFGGPVLKSPRCRPWRTYRVQVTSVDLTGGTGHA</sequence>
<dbReference type="Proteomes" id="UP000253495">
    <property type="component" value="Unassembled WGS sequence"/>
</dbReference>
<protein>
    <submittedName>
        <fullName evidence="1">Uncharacterized protein</fullName>
    </submittedName>
</protein>
<evidence type="ECO:0000313" key="2">
    <source>
        <dbReference type="Proteomes" id="UP000253495"/>
    </source>
</evidence>
<dbReference type="RefSeq" id="WP_114455056.1">
    <property type="nucleotide sequence ID" value="NZ_QPJC01000022.1"/>
</dbReference>